<evidence type="ECO:0000256" key="8">
    <source>
        <dbReference type="ARBA" id="ARBA00022737"/>
    </source>
</evidence>
<dbReference type="InterPro" id="IPR001245">
    <property type="entry name" value="Ser-Thr/Tyr_kinase_cat_dom"/>
</dbReference>
<comment type="caution">
    <text evidence="20">The sequence shown here is derived from an EMBL/GenBank/DDBJ whole genome shotgun (WGS) entry which is preliminary data.</text>
</comment>
<dbReference type="EMBL" id="JARPOI010000006">
    <property type="protein sequence ID" value="KAJ9179272.1"/>
    <property type="molecule type" value="Genomic_DNA"/>
</dbReference>
<evidence type="ECO:0000256" key="16">
    <source>
        <dbReference type="PROSITE-ProRule" id="PRU10141"/>
    </source>
</evidence>
<dbReference type="PANTHER" id="PTHR45631">
    <property type="entry name" value="OS07G0107800 PROTEIN-RELATED"/>
    <property type="match status" value="1"/>
</dbReference>
<evidence type="ECO:0000256" key="15">
    <source>
        <dbReference type="ARBA" id="ARBA00048679"/>
    </source>
</evidence>
<comment type="subcellular location">
    <subcellularLocation>
        <location evidence="1">Membrane</location>
        <topology evidence="1">Single-pass membrane protein</topology>
    </subcellularLocation>
</comment>
<keyword evidence="6 17" id="KW-0812">Transmembrane</keyword>
<evidence type="ECO:0000256" key="9">
    <source>
        <dbReference type="ARBA" id="ARBA00022741"/>
    </source>
</evidence>
<dbReference type="InterPro" id="IPR011009">
    <property type="entry name" value="Kinase-like_dom_sf"/>
</dbReference>
<dbReference type="InterPro" id="IPR008271">
    <property type="entry name" value="Ser/Thr_kinase_AS"/>
</dbReference>
<dbReference type="EC" id="2.7.11.1" evidence="2"/>
<evidence type="ECO:0000256" key="2">
    <source>
        <dbReference type="ARBA" id="ARBA00012513"/>
    </source>
</evidence>
<keyword evidence="21" id="KW-1185">Reference proteome</keyword>
<dbReference type="PROSITE" id="PS50011">
    <property type="entry name" value="PROTEIN_KINASE_DOM"/>
    <property type="match status" value="1"/>
</dbReference>
<sequence>MDGWPRFFLFSILWLIFTPIYATSGSSKVAVAANNEPVGRRKLATGNPGSISIDCGVNEDYVDENMGLLFKSDRDFISTGENHDAEPGSFTEPEAFTDRLCKNLRSFPMGKKNCYILRPEQGKNHNYLIRAFYCYENYDGNNQPPTFDVHIGVNLWMTVKDLNRNGWNAGEIFHFSSTGIIHVCLVNKGLGVPFISALELYSVNDSIYRSEFGSLHVTRRFQPGNPTDIRFRYKDDVFHRVWRTYGFANWTLVNATSDIQLQEIDNSHKLPIEVLKTAAQPRKGVHSLRYNTSFTCSQLCNFYVYFHFAEIVEFPQDQRREFTITLNDHNYGPFSLESFKPRTIPLKLTTKGDINFTINSTSNSHLPPILNAFEILYIIELPRSPTDQADVDAIMAVMRSYNINEDEWQGDPCVPRELSWNGLNCSNYDKNPPRIISLDLSSRKLTGEIAPSLSALKAIQSLDLSYNKLTGILPNFFSELLNLTLLDLSYNELTGPVPEFLAQLPNLDTLNLTGNKFTGSIPQSLIKKSNNGTLQLSFDKNPNLCQSDSCEKKKHFLLPVVASIISILMLLLLCMISISWRQRRQQAIAETQKSKNQTFSYSEIISITDNFKTAIGGGGFGKVYFGTLKDGTQVAIKLLSQSSNQGYKEFQAEVQLLMVVHHRNLVSLIGYCNDSHNMALVYEYMVNGNLQQHLSKKSGSVLTWKERFQIAVDAAYGLEYLHNGCKPPIIHRDLKTSNILLNEKWQAKIADFGLSRAFTNESGTHVSTCPAGTFGYVDPEAQASGNFNKKSDVYSFGIILLELITGQPAITRKTHGGFICIHQWIRPIIDRGDILTIVDPRLDGEFDATSAWKAVETAFSCVSNASIQRPDMSHVLAELQECLAIVMAVEESQTMKARVLRSSNSLPISPLNIDTDMAPSPR</sequence>
<dbReference type="Gene3D" id="3.80.10.10">
    <property type="entry name" value="Ribonuclease Inhibitor"/>
    <property type="match status" value="1"/>
</dbReference>
<evidence type="ECO:0000256" key="4">
    <source>
        <dbReference type="ARBA" id="ARBA00022614"/>
    </source>
</evidence>
<evidence type="ECO:0000256" key="6">
    <source>
        <dbReference type="ARBA" id="ARBA00022692"/>
    </source>
</evidence>
<protein>
    <recommendedName>
        <fullName evidence="2">non-specific serine/threonine protein kinase</fullName>
        <ecNumber evidence="2">2.7.11.1</ecNumber>
    </recommendedName>
</protein>
<dbReference type="Pfam" id="PF12819">
    <property type="entry name" value="Malectin_like"/>
    <property type="match status" value="1"/>
</dbReference>
<dbReference type="PROSITE" id="PS00107">
    <property type="entry name" value="PROTEIN_KINASE_ATP"/>
    <property type="match status" value="1"/>
</dbReference>
<feature type="signal peptide" evidence="18">
    <location>
        <begin position="1"/>
        <end position="22"/>
    </location>
</feature>
<evidence type="ECO:0000313" key="21">
    <source>
        <dbReference type="Proteomes" id="UP001174677"/>
    </source>
</evidence>
<keyword evidence="11 16" id="KW-0067">ATP-binding</keyword>
<evidence type="ECO:0000256" key="13">
    <source>
        <dbReference type="ARBA" id="ARBA00023136"/>
    </source>
</evidence>
<feature type="domain" description="Protein kinase" evidence="19">
    <location>
        <begin position="609"/>
        <end position="883"/>
    </location>
</feature>
<dbReference type="PRINTS" id="PR00019">
    <property type="entry name" value="LEURICHRPT"/>
</dbReference>
<keyword evidence="8" id="KW-0677">Repeat</keyword>
<keyword evidence="10" id="KW-0418">Kinase</keyword>
<dbReference type="Gene3D" id="1.10.510.10">
    <property type="entry name" value="Transferase(Phosphotransferase) domain 1"/>
    <property type="match status" value="1"/>
</dbReference>
<dbReference type="InterPro" id="IPR001611">
    <property type="entry name" value="Leu-rich_rpt"/>
</dbReference>
<dbReference type="InterPro" id="IPR017441">
    <property type="entry name" value="Protein_kinase_ATP_BS"/>
</dbReference>
<keyword evidence="12 17" id="KW-1133">Transmembrane helix</keyword>
<keyword evidence="7 18" id="KW-0732">Signal</keyword>
<dbReference type="InterPro" id="IPR003591">
    <property type="entry name" value="Leu-rich_rpt_typical-subtyp"/>
</dbReference>
<dbReference type="SUPFAM" id="SSF56112">
    <property type="entry name" value="Protein kinase-like (PK-like)"/>
    <property type="match status" value="1"/>
</dbReference>
<name>A0ABQ9MGE1_HEVBR</name>
<proteinExistence type="predicted"/>
<keyword evidence="4" id="KW-0433">Leucine-rich repeat</keyword>
<dbReference type="PROSITE" id="PS00108">
    <property type="entry name" value="PROTEIN_KINASE_ST"/>
    <property type="match status" value="1"/>
</dbReference>
<evidence type="ECO:0000256" key="17">
    <source>
        <dbReference type="SAM" id="Phobius"/>
    </source>
</evidence>
<dbReference type="Gene3D" id="3.30.200.20">
    <property type="entry name" value="Phosphorylase Kinase, domain 1"/>
    <property type="match status" value="1"/>
</dbReference>
<dbReference type="SMART" id="SM00220">
    <property type="entry name" value="S_TKc"/>
    <property type="match status" value="1"/>
</dbReference>
<evidence type="ECO:0000256" key="18">
    <source>
        <dbReference type="SAM" id="SignalP"/>
    </source>
</evidence>
<evidence type="ECO:0000256" key="12">
    <source>
        <dbReference type="ARBA" id="ARBA00022989"/>
    </source>
</evidence>
<accession>A0ABQ9MGE1</accession>
<feature type="chain" id="PRO_5047009848" description="non-specific serine/threonine protein kinase" evidence="18">
    <location>
        <begin position="23"/>
        <end position="922"/>
    </location>
</feature>
<dbReference type="Proteomes" id="UP001174677">
    <property type="component" value="Chromosome 6"/>
</dbReference>
<dbReference type="Pfam" id="PF13855">
    <property type="entry name" value="LRR_8"/>
    <property type="match status" value="1"/>
</dbReference>
<evidence type="ECO:0000256" key="10">
    <source>
        <dbReference type="ARBA" id="ARBA00022777"/>
    </source>
</evidence>
<comment type="catalytic activity">
    <reaction evidence="15">
        <text>L-seryl-[protein] + ATP = O-phospho-L-seryl-[protein] + ADP + H(+)</text>
        <dbReference type="Rhea" id="RHEA:17989"/>
        <dbReference type="Rhea" id="RHEA-COMP:9863"/>
        <dbReference type="Rhea" id="RHEA-COMP:11604"/>
        <dbReference type="ChEBI" id="CHEBI:15378"/>
        <dbReference type="ChEBI" id="CHEBI:29999"/>
        <dbReference type="ChEBI" id="CHEBI:30616"/>
        <dbReference type="ChEBI" id="CHEBI:83421"/>
        <dbReference type="ChEBI" id="CHEBI:456216"/>
        <dbReference type="EC" id="2.7.11.1"/>
    </reaction>
</comment>
<evidence type="ECO:0000256" key="1">
    <source>
        <dbReference type="ARBA" id="ARBA00004167"/>
    </source>
</evidence>
<keyword evidence="3" id="KW-0723">Serine/threonine-protein kinase</keyword>
<gene>
    <name evidence="20" type="ORF">P3X46_011081</name>
</gene>
<evidence type="ECO:0000259" key="19">
    <source>
        <dbReference type="PROSITE" id="PS50011"/>
    </source>
</evidence>
<dbReference type="SUPFAM" id="SSF52058">
    <property type="entry name" value="L domain-like"/>
    <property type="match status" value="1"/>
</dbReference>
<keyword evidence="5" id="KW-0808">Transferase</keyword>
<evidence type="ECO:0000313" key="20">
    <source>
        <dbReference type="EMBL" id="KAJ9179272.1"/>
    </source>
</evidence>
<dbReference type="InterPro" id="IPR032675">
    <property type="entry name" value="LRR_dom_sf"/>
</dbReference>
<keyword evidence="13 17" id="KW-0472">Membrane</keyword>
<dbReference type="InterPro" id="IPR000719">
    <property type="entry name" value="Prot_kinase_dom"/>
</dbReference>
<organism evidence="20 21">
    <name type="scientific">Hevea brasiliensis</name>
    <name type="common">Para rubber tree</name>
    <name type="synonym">Siphonia brasiliensis</name>
    <dbReference type="NCBI Taxonomy" id="3981"/>
    <lineage>
        <taxon>Eukaryota</taxon>
        <taxon>Viridiplantae</taxon>
        <taxon>Streptophyta</taxon>
        <taxon>Embryophyta</taxon>
        <taxon>Tracheophyta</taxon>
        <taxon>Spermatophyta</taxon>
        <taxon>Magnoliopsida</taxon>
        <taxon>eudicotyledons</taxon>
        <taxon>Gunneridae</taxon>
        <taxon>Pentapetalae</taxon>
        <taxon>rosids</taxon>
        <taxon>fabids</taxon>
        <taxon>Malpighiales</taxon>
        <taxon>Euphorbiaceae</taxon>
        <taxon>Crotonoideae</taxon>
        <taxon>Micrandreae</taxon>
        <taxon>Hevea</taxon>
    </lineage>
</organism>
<comment type="catalytic activity">
    <reaction evidence="14">
        <text>L-threonyl-[protein] + ATP = O-phospho-L-threonyl-[protein] + ADP + H(+)</text>
        <dbReference type="Rhea" id="RHEA:46608"/>
        <dbReference type="Rhea" id="RHEA-COMP:11060"/>
        <dbReference type="Rhea" id="RHEA-COMP:11605"/>
        <dbReference type="ChEBI" id="CHEBI:15378"/>
        <dbReference type="ChEBI" id="CHEBI:30013"/>
        <dbReference type="ChEBI" id="CHEBI:30616"/>
        <dbReference type="ChEBI" id="CHEBI:61977"/>
        <dbReference type="ChEBI" id="CHEBI:456216"/>
        <dbReference type="EC" id="2.7.11.1"/>
    </reaction>
</comment>
<dbReference type="SMART" id="SM00369">
    <property type="entry name" value="LRR_TYP"/>
    <property type="match status" value="3"/>
</dbReference>
<dbReference type="PANTHER" id="PTHR45631:SF212">
    <property type="entry name" value="PROTEIN KINASE DOMAIN-CONTAINING PROTEIN"/>
    <property type="match status" value="1"/>
</dbReference>
<feature type="binding site" evidence="16">
    <location>
        <position position="637"/>
    </location>
    <ligand>
        <name>ATP</name>
        <dbReference type="ChEBI" id="CHEBI:30616"/>
    </ligand>
</feature>
<feature type="transmembrane region" description="Helical" evidence="17">
    <location>
        <begin position="556"/>
        <end position="578"/>
    </location>
</feature>
<evidence type="ECO:0000256" key="14">
    <source>
        <dbReference type="ARBA" id="ARBA00047899"/>
    </source>
</evidence>
<keyword evidence="9 16" id="KW-0547">Nucleotide-binding</keyword>
<evidence type="ECO:0000256" key="3">
    <source>
        <dbReference type="ARBA" id="ARBA00022527"/>
    </source>
</evidence>
<evidence type="ECO:0000256" key="7">
    <source>
        <dbReference type="ARBA" id="ARBA00022729"/>
    </source>
</evidence>
<evidence type="ECO:0000256" key="5">
    <source>
        <dbReference type="ARBA" id="ARBA00022679"/>
    </source>
</evidence>
<reference evidence="20" key="1">
    <citation type="journal article" date="2023" name="Plant Biotechnol. J.">
        <title>Chromosome-level wild Hevea brasiliensis genome provides new tools for genomic-assisted breeding and valuable loci to elevate rubber yield.</title>
        <authorList>
            <person name="Cheng H."/>
            <person name="Song X."/>
            <person name="Hu Y."/>
            <person name="Wu T."/>
            <person name="Yang Q."/>
            <person name="An Z."/>
            <person name="Feng S."/>
            <person name="Deng Z."/>
            <person name="Wu W."/>
            <person name="Zeng X."/>
            <person name="Tu M."/>
            <person name="Wang X."/>
            <person name="Huang H."/>
        </authorList>
    </citation>
    <scope>NUCLEOTIDE SEQUENCE</scope>
    <source>
        <strain evidence="20">MT/VB/25A 57/8</strain>
    </source>
</reference>
<dbReference type="CDD" id="cd14066">
    <property type="entry name" value="STKc_IRAK"/>
    <property type="match status" value="1"/>
</dbReference>
<dbReference type="Pfam" id="PF07714">
    <property type="entry name" value="PK_Tyr_Ser-Thr"/>
    <property type="match status" value="1"/>
</dbReference>
<dbReference type="InterPro" id="IPR024788">
    <property type="entry name" value="Malectin-like_Carb-bd_dom"/>
</dbReference>
<evidence type="ECO:0000256" key="11">
    <source>
        <dbReference type="ARBA" id="ARBA00022840"/>
    </source>
</evidence>